<dbReference type="SUPFAM" id="SSF55874">
    <property type="entry name" value="ATPase domain of HSP90 chaperone/DNA topoisomerase II/histidine kinase"/>
    <property type="match status" value="1"/>
</dbReference>
<evidence type="ECO:0000256" key="9">
    <source>
        <dbReference type="SAM" id="MobiDB-lite"/>
    </source>
</evidence>
<evidence type="ECO:0000259" key="13">
    <source>
        <dbReference type="Pfam" id="PF23539"/>
    </source>
</evidence>
<keyword evidence="15" id="KW-1185">Reference proteome</keyword>
<evidence type="ECO:0000256" key="3">
    <source>
        <dbReference type="ARBA" id="ARBA00022553"/>
    </source>
</evidence>
<reference evidence="14 15" key="1">
    <citation type="submission" date="2021-01" db="EMBL/GenBank/DDBJ databases">
        <title>Actinoplanes sp. nov. LDG1-01 isolated from lichen.</title>
        <authorList>
            <person name="Saeng-In P."/>
            <person name="Phongsopitanun W."/>
            <person name="Kanchanasin P."/>
            <person name="Yuki M."/>
            <person name="Kudo T."/>
            <person name="Ohkuma M."/>
            <person name="Tanasupawat S."/>
        </authorList>
    </citation>
    <scope>NUCLEOTIDE SEQUENCE [LARGE SCALE GENOMIC DNA]</scope>
    <source>
        <strain evidence="14 15">LDG1-01</strain>
    </source>
</reference>
<keyword evidence="10" id="KW-1133">Transmembrane helix</keyword>
<comment type="catalytic activity">
    <reaction evidence="1">
        <text>ATP + protein L-histidine = ADP + protein N-phospho-L-histidine.</text>
        <dbReference type="EC" id="2.7.13.3"/>
    </reaction>
</comment>
<feature type="region of interest" description="Disordered" evidence="9">
    <location>
        <begin position="336"/>
        <end position="362"/>
    </location>
</feature>
<feature type="transmembrane region" description="Helical" evidence="10">
    <location>
        <begin position="121"/>
        <end position="138"/>
    </location>
</feature>
<dbReference type="RefSeq" id="WP_202990101.1">
    <property type="nucleotide sequence ID" value="NZ_JAENHO010000002.1"/>
</dbReference>
<dbReference type="InterPro" id="IPR050482">
    <property type="entry name" value="Sensor_HK_TwoCompSys"/>
</dbReference>
<evidence type="ECO:0000256" key="1">
    <source>
        <dbReference type="ARBA" id="ARBA00000085"/>
    </source>
</evidence>
<dbReference type="CDD" id="cd16917">
    <property type="entry name" value="HATPase_UhpB-NarQ-NarX-like"/>
    <property type="match status" value="1"/>
</dbReference>
<feature type="transmembrane region" description="Helical" evidence="10">
    <location>
        <begin position="71"/>
        <end position="89"/>
    </location>
</feature>
<feature type="domain" description="Histidine kinase/HSP90-like ATPase" evidence="11">
    <location>
        <begin position="293"/>
        <end position="397"/>
    </location>
</feature>
<dbReference type="InterPro" id="IPR003594">
    <property type="entry name" value="HATPase_dom"/>
</dbReference>
<dbReference type="Proteomes" id="UP000598996">
    <property type="component" value="Unassembled WGS sequence"/>
</dbReference>
<feature type="transmembrane region" description="Helical" evidence="10">
    <location>
        <begin position="95"/>
        <end position="114"/>
    </location>
</feature>
<evidence type="ECO:0000259" key="12">
    <source>
        <dbReference type="Pfam" id="PF07730"/>
    </source>
</evidence>
<dbReference type="InterPro" id="IPR055558">
    <property type="entry name" value="DUF7134"/>
</dbReference>
<dbReference type="InterPro" id="IPR036890">
    <property type="entry name" value="HATPase_C_sf"/>
</dbReference>
<dbReference type="Pfam" id="PF02518">
    <property type="entry name" value="HATPase_c"/>
    <property type="match status" value="1"/>
</dbReference>
<dbReference type="InterPro" id="IPR011712">
    <property type="entry name" value="Sig_transdc_His_kin_sub3_dim/P"/>
</dbReference>
<evidence type="ECO:0000256" key="2">
    <source>
        <dbReference type="ARBA" id="ARBA00012438"/>
    </source>
</evidence>
<dbReference type="PANTHER" id="PTHR24421:SF10">
    <property type="entry name" value="NITRATE_NITRITE SENSOR PROTEIN NARQ"/>
    <property type="match status" value="1"/>
</dbReference>
<organism evidence="14 15">
    <name type="scientific">Paractinoplanes lichenicola</name>
    <dbReference type="NCBI Taxonomy" id="2802976"/>
    <lineage>
        <taxon>Bacteria</taxon>
        <taxon>Bacillati</taxon>
        <taxon>Actinomycetota</taxon>
        <taxon>Actinomycetes</taxon>
        <taxon>Micromonosporales</taxon>
        <taxon>Micromonosporaceae</taxon>
        <taxon>Paractinoplanes</taxon>
    </lineage>
</organism>
<evidence type="ECO:0000313" key="15">
    <source>
        <dbReference type="Proteomes" id="UP000598996"/>
    </source>
</evidence>
<feature type="domain" description="DUF7134" evidence="13">
    <location>
        <begin position="12"/>
        <end position="167"/>
    </location>
</feature>
<keyword evidence="10" id="KW-0472">Membrane</keyword>
<dbReference type="GO" id="GO:0016301">
    <property type="term" value="F:kinase activity"/>
    <property type="evidence" value="ECO:0007669"/>
    <property type="project" value="UniProtKB-KW"/>
</dbReference>
<keyword evidence="7" id="KW-0067">ATP-binding</keyword>
<feature type="transmembrane region" description="Helical" evidence="10">
    <location>
        <begin position="43"/>
        <end position="64"/>
    </location>
</feature>
<evidence type="ECO:0000256" key="5">
    <source>
        <dbReference type="ARBA" id="ARBA00022741"/>
    </source>
</evidence>
<dbReference type="Gene3D" id="3.30.565.10">
    <property type="entry name" value="Histidine kinase-like ATPase, C-terminal domain"/>
    <property type="match status" value="1"/>
</dbReference>
<keyword evidence="8" id="KW-0902">Two-component regulatory system</keyword>
<feature type="domain" description="Signal transduction histidine kinase subgroup 3 dimerisation and phosphoacceptor" evidence="12">
    <location>
        <begin position="185"/>
        <end position="250"/>
    </location>
</feature>
<evidence type="ECO:0000256" key="6">
    <source>
        <dbReference type="ARBA" id="ARBA00022777"/>
    </source>
</evidence>
<evidence type="ECO:0000256" key="8">
    <source>
        <dbReference type="ARBA" id="ARBA00023012"/>
    </source>
</evidence>
<feature type="transmembrane region" description="Helical" evidence="10">
    <location>
        <begin position="18"/>
        <end position="37"/>
    </location>
</feature>
<keyword evidence="10" id="KW-0812">Transmembrane</keyword>
<evidence type="ECO:0000256" key="4">
    <source>
        <dbReference type="ARBA" id="ARBA00022679"/>
    </source>
</evidence>
<keyword evidence="5" id="KW-0547">Nucleotide-binding</keyword>
<dbReference type="Gene3D" id="1.20.5.1930">
    <property type="match status" value="1"/>
</dbReference>
<keyword evidence="6 14" id="KW-0418">Kinase</keyword>
<comment type="caution">
    <text evidence="14">The sequence shown here is derived from an EMBL/GenBank/DDBJ whole genome shotgun (WGS) entry which is preliminary data.</text>
</comment>
<dbReference type="EC" id="2.7.13.3" evidence="2"/>
<dbReference type="PANTHER" id="PTHR24421">
    <property type="entry name" value="NITRATE/NITRITE SENSOR PROTEIN NARX-RELATED"/>
    <property type="match status" value="1"/>
</dbReference>
<evidence type="ECO:0000256" key="10">
    <source>
        <dbReference type="SAM" id="Phobius"/>
    </source>
</evidence>
<name>A0ABS1VIY6_9ACTN</name>
<keyword evidence="3" id="KW-0597">Phosphoprotein</keyword>
<dbReference type="Pfam" id="PF23539">
    <property type="entry name" value="DUF7134"/>
    <property type="match status" value="1"/>
</dbReference>
<feature type="transmembrane region" description="Helical" evidence="10">
    <location>
        <begin position="144"/>
        <end position="163"/>
    </location>
</feature>
<evidence type="ECO:0000259" key="11">
    <source>
        <dbReference type="Pfam" id="PF02518"/>
    </source>
</evidence>
<keyword evidence="4" id="KW-0808">Transferase</keyword>
<gene>
    <name evidence="14" type="ORF">JKJ07_05210</name>
</gene>
<sequence>MTAASPSFLIRRLSRGQLLAIDALLAVAAVVLGLFAAGDTSSAAQATWVEPAWLTALIGLALGVPVAFRRLWPVAMTAVVLVVGAFAVVSGAIPSYAGAAPIVSIGLVLYTVGVELPRRRSVPVVVLSVLILVVSFAVAEGSSFELLVVAWMVAAFWAVGRTVRERRAHAASRAEQATALAVEQERLRLARELHDIVAHSMSMIAIKAAVADHVGDDRPEEMRAALRVIGTTSRQTLGEIRRALALVRTEAALQPAPTLADLPDLADNARSTGLAVDLEVHVEEELPSDVALSAYRLAQEALTNVVKHSGAATCRVEVTGEPGEVSIRVTDDGAGAGSIGLPGSAAGDARQGALSGRDEPIGQGLIGMRERAAQFGGEFRAGPRPGRGWEVAATLRFGS</sequence>
<evidence type="ECO:0000313" key="14">
    <source>
        <dbReference type="EMBL" id="MBL7253707.1"/>
    </source>
</evidence>
<dbReference type="EMBL" id="JAENHO010000002">
    <property type="protein sequence ID" value="MBL7253707.1"/>
    <property type="molecule type" value="Genomic_DNA"/>
</dbReference>
<dbReference type="Pfam" id="PF07730">
    <property type="entry name" value="HisKA_3"/>
    <property type="match status" value="1"/>
</dbReference>
<protein>
    <recommendedName>
        <fullName evidence="2">histidine kinase</fullName>
        <ecNumber evidence="2">2.7.13.3</ecNumber>
    </recommendedName>
</protein>
<proteinExistence type="predicted"/>
<evidence type="ECO:0000256" key="7">
    <source>
        <dbReference type="ARBA" id="ARBA00022840"/>
    </source>
</evidence>
<accession>A0ABS1VIY6</accession>